<feature type="compositionally biased region" description="Pro residues" evidence="5">
    <location>
        <begin position="611"/>
        <end position="620"/>
    </location>
</feature>
<keyword evidence="3 6" id="KW-1133">Transmembrane helix</keyword>
<gene>
    <name evidence="8" type="ORF">IE81DRAFT_345583</name>
</gene>
<dbReference type="SMART" id="SM00449">
    <property type="entry name" value="SPRY"/>
    <property type="match status" value="1"/>
</dbReference>
<feature type="compositionally biased region" description="Polar residues" evidence="5">
    <location>
        <begin position="164"/>
        <end position="174"/>
    </location>
</feature>
<feature type="compositionally biased region" description="Basic and acidic residues" evidence="5">
    <location>
        <begin position="823"/>
        <end position="834"/>
    </location>
</feature>
<dbReference type="InterPro" id="IPR013320">
    <property type="entry name" value="ConA-like_dom_sf"/>
</dbReference>
<feature type="region of interest" description="Disordered" evidence="5">
    <location>
        <begin position="814"/>
        <end position="862"/>
    </location>
</feature>
<dbReference type="CDD" id="cd12910">
    <property type="entry name" value="SPRY_SSH4_like"/>
    <property type="match status" value="1"/>
</dbReference>
<dbReference type="AlphaFoldDB" id="A0A316W978"/>
<keyword evidence="4 6" id="KW-0472">Membrane</keyword>
<dbReference type="Pfam" id="PF00622">
    <property type="entry name" value="SPRY"/>
    <property type="match status" value="1"/>
</dbReference>
<feature type="compositionally biased region" description="Basic and acidic residues" evidence="5">
    <location>
        <begin position="140"/>
        <end position="152"/>
    </location>
</feature>
<feature type="region of interest" description="Disordered" evidence="5">
    <location>
        <begin position="1"/>
        <end position="20"/>
    </location>
</feature>
<comment type="subcellular location">
    <subcellularLocation>
        <location evidence="1">Membrane</location>
        <topology evidence="1">Single-pass membrane protein</topology>
    </subcellularLocation>
</comment>
<dbReference type="OrthoDB" id="258495at2759"/>
<evidence type="ECO:0000256" key="4">
    <source>
        <dbReference type="ARBA" id="ARBA00023136"/>
    </source>
</evidence>
<dbReference type="Gene3D" id="2.60.120.920">
    <property type="match status" value="1"/>
</dbReference>
<evidence type="ECO:0000313" key="8">
    <source>
        <dbReference type="EMBL" id="PWN44603.1"/>
    </source>
</evidence>
<dbReference type="InterPro" id="IPR001870">
    <property type="entry name" value="B30.2/SPRY"/>
</dbReference>
<feature type="transmembrane region" description="Helical" evidence="6">
    <location>
        <begin position="279"/>
        <end position="307"/>
    </location>
</feature>
<dbReference type="PANTHER" id="PTHR12864">
    <property type="entry name" value="RAN BINDING PROTEIN 9-RELATED"/>
    <property type="match status" value="1"/>
</dbReference>
<feature type="region of interest" description="Disordered" evidence="5">
    <location>
        <begin position="729"/>
        <end position="794"/>
    </location>
</feature>
<dbReference type="Proteomes" id="UP000245783">
    <property type="component" value="Unassembled WGS sequence"/>
</dbReference>
<protein>
    <submittedName>
        <fullName evidence="8">SPRY-domain-containing protein</fullName>
    </submittedName>
</protein>
<dbReference type="InterPro" id="IPR050618">
    <property type="entry name" value="Ubq-SigPath_Reg"/>
</dbReference>
<dbReference type="InterPro" id="IPR003877">
    <property type="entry name" value="SPRY_dom"/>
</dbReference>
<dbReference type="PROSITE" id="PS50188">
    <property type="entry name" value="B302_SPRY"/>
    <property type="match status" value="1"/>
</dbReference>
<evidence type="ECO:0000256" key="3">
    <source>
        <dbReference type="ARBA" id="ARBA00022989"/>
    </source>
</evidence>
<dbReference type="EMBL" id="KZ819360">
    <property type="protein sequence ID" value="PWN44603.1"/>
    <property type="molecule type" value="Genomic_DNA"/>
</dbReference>
<accession>A0A316W978</accession>
<dbReference type="InterPro" id="IPR035780">
    <property type="entry name" value="SPRY_Ssh4-like"/>
</dbReference>
<organism evidence="8 9">
    <name type="scientific">Ceraceosorus guamensis</name>
    <dbReference type="NCBI Taxonomy" id="1522189"/>
    <lineage>
        <taxon>Eukaryota</taxon>
        <taxon>Fungi</taxon>
        <taxon>Dikarya</taxon>
        <taxon>Basidiomycota</taxon>
        <taxon>Ustilaginomycotina</taxon>
        <taxon>Exobasidiomycetes</taxon>
        <taxon>Ceraceosorales</taxon>
        <taxon>Ceraceosoraceae</taxon>
        <taxon>Ceraceosorus</taxon>
    </lineage>
</organism>
<evidence type="ECO:0000256" key="2">
    <source>
        <dbReference type="ARBA" id="ARBA00022692"/>
    </source>
</evidence>
<feature type="domain" description="B30.2/SPRY" evidence="7">
    <location>
        <begin position="369"/>
        <end position="562"/>
    </location>
</feature>
<keyword evidence="2 6" id="KW-0812">Transmembrane</keyword>
<dbReference type="GO" id="GO:0016020">
    <property type="term" value="C:membrane"/>
    <property type="evidence" value="ECO:0007669"/>
    <property type="project" value="UniProtKB-SubCell"/>
</dbReference>
<evidence type="ECO:0000256" key="1">
    <source>
        <dbReference type="ARBA" id="ARBA00004167"/>
    </source>
</evidence>
<feature type="region of interest" description="Disordered" evidence="5">
    <location>
        <begin position="136"/>
        <end position="174"/>
    </location>
</feature>
<sequence length="874" mass="94401">MKTRQPTIEGSAISGDDGARPFVVSSVATGKESSQGRIVKAATSNDLNAKQQSERWRLAWEKQLELSRTRLSQMERKGEGSRGALGGESVSSLADNAATDNGAAEGGPQRYLDADLLEASPRPHWWSAAFIKDTSVPPARDAEQDGSRRQYLDTDGPQVRGRVQDTTPESSAVSRSLLDEVDIGVRPSDVRRAGDARAWQDGVFGRVDQPQLAFGAARQGRRGGYVRSWPRADDSDASRLVRSNDGQFRWRQRGMRNLLEDEAPGTGPIYRRPDSPEDAIVLILPLLILLSTLLFLLLIFVILVIFVRRRARIALQDGDGPLDVGREEELEGLGGISGVEERWLDTVDTNARRGYDRAKAWQTSYPPGSLSTDITLSQFLTIQEKGVSAFSFDPDYESNASVFVEARTEITFLADGGGMAPEEGGGSCVQSNMPLPKLNEVYYWEAKMFTLPTGTNIGLGLATKPYPSFRLPGWSKFSVGYFSQDGFKSHNYPFTAQSYGPAYVQGDVIGVGYRPRSGTVFFTRNGKKLEDAFVGLNRHNLFPTVGADGAAEVHVNLGQAGFVFIEANVKKWGLAPMVGTLAPPPAYGQERGSLLIETGQSSSAQAGGRATPPPPLTPPLEHPDVSQSHAEGFSASGRAPTRSRRHRASRRTQGRSSPESPRLPSDIQIVRNAQGQNSPPRRDSASSADAPHNPPTPNALDISLHQLPPHQLAADGNMPEAGSAQGEGLLASYFPRPGSRSGSTRLGNGGRRGSDRSPSPPPYPGASDGRSVGTWSDESAHRRQHQTRSLAGRTSSIANAFMGALADRGLLASLPGSPNVEDPNVRDAERHRILDVTTARNTDANRRGNDAAAAAERPGTAQSVTTWVESWFRS</sequence>
<dbReference type="InterPro" id="IPR043136">
    <property type="entry name" value="B30.2/SPRY_sf"/>
</dbReference>
<reference evidence="8 9" key="1">
    <citation type="journal article" date="2018" name="Mol. Biol. Evol.">
        <title>Broad Genomic Sampling Reveals a Smut Pathogenic Ancestry of the Fungal Clade Ustilaginomycotina.</title>
        <authorList>
            <person name="Kijpornyongpan T."/>
            <person name="Mondo S.J."/>
            <person name="Barry K."/>
            <person name="Sandor L."/>
            <person name="Lee J."/>
            <person name="Lipzen A."/>
            <person name="Pangilinan J."/>
            <person name="LaButti K."/>
            <person name="Hainaut M."/>
            <person name="Henrissat B."/>
            <person name="Grigoriev I.V."/>
            <person name="Spatafora J.W."/>
            <person name="Aime M.C."/>
        </authorList>
    </citation>
    <scope>NUCLEOTIDE SEQUENCE [LARGE SCALE GENOMIC DNA]</scope>
    <source>
        <strain evidence="8 9">MCA 4658</strain>
    </source>
</reference>
<name>A0A316W978_9BASI</name>
<dbReference type="STRING" id="1522189.A0A316W978"/>
<evidence type="ECO:0000256" key="5">
    <source>
        <dbReference type="SAM" id="MobiDB-lite"/>
    </source>
</evidence>
<feature type="compositionally biased region" description="Basic residues" evidence="5">
    <location>
        <begin position="641"/>
        <end position="653"/>
    </location>
</feature>
<dbReference type="SUPFAM" id="SSF49899">
    <property type="entry name" value="Concanavalin A-like lectins/glucanases"/>
    <property type="match status" value="1"/>
</dbReference>
<evidence type="ECO:0000259" key="7">
    <source>
        <dbReference type="PROSITE" id="PS50188"/>
    </source>
</evidence>
<evidence type="ECO:0000256" key="6">
    <source>
        <dbReference type="SAM" id="Phobius"/>
    </source>
</evidence>
<keyword evidence="9" id="KW-1185">Reference proteome</keyword>
<dbReference type="InParanoid" id="A0A316W978"/>
<dbReference type="RefSeq" id="XP_025371763.1">
    <property type="nucleotide sequence ID" value="XM_025515930.1"/>
</dbReference>
<proteinExistence type="predicted"/>
<feature type="region of interest" description="Disordered" evidence="5">
    <location>
        <begin position="600"/>
        <end position="703"/>
    </location>
</feature>
<dbReference type="GeneID" id="37037800"/>
<evidence type="ECO:0000313" key="9">
    <source>
        <dbReference type="Proteomes" id="UP000245783"/>
    </source>
</evidence>